<sequence>IWASYRADNEIHELVIDYQKGRFVLTMECGLGPTVFTSITEEDIALNHKQVEFVDSVDIFHFIRCLVELHQLQKIHIEDEKMIYSS</sequence>
<accession>A0ABU2M2D8</accession>
<reference evidence="2" key="1">
    <citation type="submission" date="2023-07" db="EMBL/GenBank/DDBJ databases">
        <title>30 novel species of actinomycetes from the DSMZ collection.</title>
        <authorList>
            <person name="Nouioui I."/>
        </authorList>
    </citation>
    <scope>NUCLEOTIDE SEQUENCE [LARGE SCALE GENOMIC DNA]</scope>
    <source>
        <strain evidence="2">DSM 44918</strain>
    </source>
</reference>
<feature type="non-terminal residue" evidence="1">
    <location>
        <position position="1"/>
    </location>
</feature>
<dbReference type="Proteomes" id="UP001183420">
    <property type="component" value="Unassembled WGS sequence"/>
</dbReference>
<comment type="caution">
    <text evidence="1">The sequence shown here is derived from an EMBL/GenBank/DDBJ whole genome shotgun (WGS) entry which is preliminary data.</text>
</comment>
<organism evidence="1 2">
    <name type="scientific">Streptomyces millisiae</name>
    <dbReference type="NCBI Taxonomy" id="3075542"/>
    <lineage>
        <taxon>Bacteria</taxon>
        <taxon>Bacillati</taxon>
        <taxon>Actinomycetota</taxon>
        <taxon>Actinomycetes</taxon>
        <taxon>Kitasatosporales</taxon>
        <taxon>Streptomycetaceae</taxon>
        <taxon>Streptomyces</taxon>
    </lineage>
</organism>
<name>A0ABU2M2D8_9ACTN</name>
<proteinExistence type="predicted"/>
<keyword evidence="2" id="KW-1185">Reference proteome</keyword>
<gene>
    <name evidence="1" type="ORF">RNC47_37335</name>
</gene>
<evidence type="ECO:0000313" key="2">
    <source>
        <dbReference type="Proteomes" id="UP001183420"/>
    </source>
</evidence>
<evidence type="ECO:0000313" key="1">
    <source>
        <dbReference type="EMBL" id="MDT0323974.1"/>
    </source>
</evidence>
<dbReference type="EMBL" id="JAVREM010000411">
    <property type="protein sequence ID" value="MDT0323974.1"/>
    <property type="molecule type" value="Genomic_DNA"/>
</dbReference>
<protein>
    <submittedName>
        <fullName evidence="1">Uncharacterized protein</fullName>
    </submittedName>
</protein>
<dbReference type="RefSeq" id="WP_311605323.1">
    <property type="nucleotide sequence ID" value="NZ_JAVREM010000411.1"/>
</dbReference>